<dbReference type="PROSITE" id="PS00676">
    <property type="entry name" value="SIGMA54_INTERACT_2"/>
    <property type="match status" value="1"/>
</dbReference>
<proteinExistence type="predicted"/>
<dbReference type="InterPro" id="IPR002078">
    <property type="entry name" value="Sigma_54_int"/>
</dbReference>
<dbReference type="Gene3D" id="1.10.10.60">
    <property type="entry name" value="Homeodomain-like"/>
    <property type="match status" value="1"/>
</dbReference>
<evidence type="ECO:0000313" key="12">
    <source>
        <dbReference type="Proteomes" id="UP000541185"/>
    </source>
</evidence>
<evidence type="ECO:0000256" key="8">
    <source>
        <dbReference type="PROSITE-ProRule" id="PRU00169"/>
    </source>
</evidence>
<dbReference type="PROSITE" id="PS50045">
    <property type="entry name" value="SIGMA54_INTERACT_4"/>
    <property type="match status" value="1"/>
</dbReference>
<dbReference type="InterPro" id="IPR009057">
    <property type="entry name" value="Homeodomain-like_sf"/>
</dbReference>
<feature type="domain" description="Sigma-54 factor interaction" evidence="9">
    <location>
        <begin position="145"/>
        <end position="374"/>
    </location>
</feature>
<keyword evidence="1 8" id="KW-0597">Phosphoprotein</keyword>
<dbReference type="FunFam" id="3.40.50.300:FF:000006">
    <property type="entry name" value="DNA-binding transcriptional regulator NtrC"/>
    <property type="match status" value="1"/>
</dbReference>
<dbReference type="GO" id="GO:0043565">
    <property type="term" value="F:sequence-specific DNA binding"/>
    <property type="evidence" value="ECO:0007669"/>
    <property type="project" value="InterPro"/>
</dbReference>
<dbReference type="Gene3D" id="3.40.50.300">
    <property type="entry name" value="P-loop containing nucleotide triphosphate hydrolases"/>
    <property type="match status" value="1"/>
</dbReference>
<dbReference type="SUPFAM" id="SSF52172">
    <property type="entry name" value="CheY-like"/>
    <property type="match status" value="1"/>
</dbReference>
<dbReference type="GO" id="GO:0005524">
    <property type="term" value="F:ATP binding"/>
    <property type="evidence" value="ECO:0007669"/>
    <property type="project" value="UniProtKB-KW"/>
</dbReference>
<protein>
    <submittedName>
        <fullName evidence="11">Sigma-54-dependent Fis family transcriptional regulator</fullName>
    </submittedName>
</protein>
<dbReference type="GO" id="GO:0006355">
    <property type="term" value="P:regulation of DNA-templated transcription"/>
    <property type="evidence" value="ECO:0007669"/>
    <property type="project" value="InterPro"/>
</dbReference>
<keyword evidence="3" id="KW-0067">ATP-binding</keyword>
<dbReference type="InterPro" id="IPR011006">
    <property type="entry name" value="CheY-like_superfamily"/>
</dbReference>
<dbReference type="PRINTS" id="PR01590">
    <property type="entry name" value="HTHFIS"/>
</dbReference>
<evidence type="ECO:0000313" key="11">
    <source>
        <dbReference type="EMBL" id="NML47415.1"/>
    </source>
</evidence>
<dbReference type="InterPro" id="IPR003593">
    <property type="entry name" value="AAA+_ATPase"/>
</dbReference>
<dbReference type="Pfam" id="PF00072">
    <property type="entry name" value="Response_reg"/>
    <property type="match status" value="1"/>
</dbReference>
<dbReference type="CDD" id="cd00009">
    <property type="entry name" value="AAA"/>
    <property type="match status" value="1"/>
</dbReference>
<dbReference type="InterPro" id="IPR002197">
    <property type="entry name" value="HTH_Fis"/>
</dbReference>
<dbReference type="PROSITE" id="PS50110">
    <property type="entry name" value="RESPONSE_REGULATORY"/>
    <property type="match status" value="1"/>
</dbReference>
<dbReference type="InterPro" id="IPR058031">
    <property type="entry name" value="AAA_lid_NorR"/>
</dbReference>
<keyword evidence="6" id="KW-0238">DNA-binding</keyword>
<dbReference type="InterPro" id="IPR027417">
    <property type="entry name" value="P-loop_NTPase"/>
</dbReference>
<dbReference type="PROSITE" id="PS00675">
    <property type="entry name" value="SIGMA54_INTERACT_1"/>
    <property type="match status" value="1"/>
</dbReference>
<keyword evidence="12" id="KW-1185">Reference proteome</keyword>
<dbReference type="InterPro" id="IPR025662">
    <property type="entry name" value="Sigma_54_int_dom_ATP-bd_1"/>
</dbReference>
<reference evidence="11 12" key="1">
    <citation type="submission" date="2020-04" db="EMBL/GenBank/DDBJ databases">
        <title>Ramlibacter sp. G-1-2-2 isolated from soil.</title>
        <authorList>
            <person name="Dahal R.H."/>
        </authorList>
    </citation>
    <scope>NUCLEOTIDE SEQUENCE [LARGE SCALE GENOMIC DNA]</scope>
    <source>
        <strain evidence="11 12">G-1-2-2</strain>
    </source>
</reference>
<keyword evidence="7" id="KW-0804">Transcription</keyword>
<feature type="modified residue" description="4-aspartylphosphate" evidence="8">
    <location>
        <position position="54"/>
    </location>
</feature>
<sequence length="456" mass="50085">MTELSVLVVEDDPHMRLGCVQAIQLAGIQVQAVDSAEAAIAALHPGFPGVVVTDMRLPGKDGLELIRWCRTHDADLPVVMITGHGDVGLAVEAMRSGAYDFIPKPFSREALVEVVRRALEKRSLTLEVEKLRRTLASRASLESQLVGVSPQIQRVRALLADIADSPVDVLVHGETGTGKEVVAQALHTHSKRHNAPFVALNCGGMPDNLLDSELFGHEPGAFTGAQKRRIGRIEHADKGTLFLDELETMPMAMQIKLLRVLQERRVQRLGSNEQTEVDVRIVAATKENLLLHAKGGHFRLDLYYRLNIAAIELPPLRERREDIPLLMEHFMLLAASRYARPNPGVTPHQLRLLLSHEWPGNVRELRNVADCLVLGIPCAVVETTAASPAADDAPAPSLPEMVERYERELIVAELDKHKGNVAHSARALRIPKTTLADKVRKYGLAQAPAVEGSLLD</sequence>
<keyword evidence="2" id="KW-0547">Nucleotide-binding</keyword>
<evidence type="ECO:0000259" key="9">
    <source>
        <dbReference type="PROSITE" id="PS50045"/>
    </source>
</evidence>
<evidence type="ECO:0000259" key="10">
    <source>
        <dbReference type="PROSITE" id="PS50110"/>
    </source>
</evidence>
<evidence type="ECO:0000256" key="3">
    <source>
        <dbReference type="ARBA" id="ARBA00022840"/>
    </source>
</evidence>
<dbReference type="GO" id="GO:0000160">
    <property type="term" value="P:phosphorelay signal transduction system"/>
    <property type="evidence" value="ECO:0007669"/>
    <property type="project" value="UniProtKB-KW"/>
</dbReference>
<comment type="caution">
    <text evidence="11">The sequence shown here is derived from an EMBL/GenBank/DDBJ whole genome shotgun (WGS) entry which is preliminary data.</text>
</comment>
<evidence type="ECO:0000256" key="5">
    <source>
        <dbReference type="ARBA" id="ARBA00023015"/>
    </source>
</evidence>
<dbReference type="AlphaFoldDB" id="A0A848H9H6"/>
<dbReference type="InterPro" id="IPR001789">
    <property type="entry name" value="Sig_transdc_resp-reg_receiver"/>
</dbReference>
<accession>A0A848H9H6</accession>
<dbReference type="SUPFAM" id="SSF46689">
    <property type="entry name" value="Homeodomain-like"/>
    <property type="match status" value="1"/>
</dbReference>
<keyword evidence="5" id="KW-0805">Transcription regulation</keyword>
<dbReference type="SMART" id="SM00448">
    <property type="entry name" value="REC"/>
    <property type="match status" value="1"/>
</dbReference>
<evidence type="ECO:0000256" key="4">
    <source>
        <dbReference type="ARBA" id="ARBA00023012"/>
    </source>
</evidence>
<dbReference type="InterPro" id="IPR025944">
    <property type="entry name" value="Sigma_54_int_dom_CS"/>
</dbReference>
<dbReference type="CDD" id="cd17549">
    <property type="entry name" value="REC_DctD-like"/>
    <property type="match status" value="1"/>
</dbReference>
<dbReference type="SUPFAM" id="SSF52540">
    <property type="entry name" value="P-loop containing nucleoside triphosphate hydrolases"/>
    <property type="match status" value="1"/>
</dbReference>
<evidence type="ECO:0000256" key="7">
    <source>
        <dbReference type="ARBA" id="ARBA00023163"/>
    </source>
</evidence>
<dbReference type="Proteomes" id="UP000541185">
    <property type="component" value="Unassembled WGS sequence"/>
</dbReference>
<dbReference type="PANTHER" id="PTHR32071:SF57">
    <property type="entry name" value="C4-DICARBOXYLATE TRANSPORT TRANSCRIPTIONAL REGULATORY PROTEIN DCTD"/>
    <property type="match status" value="1"/>
</dbReference>
<dbReference type="Gene3D" id="1.10.8.60">
    <property type="match status" value="1"/>
</dbReference>
<dbReference type="Pfam" id="PF25601">
    <property type="entry name" value="AAA_lid_14"/>
    <property type="match status" value="1"/>
</dbReference>
<dbReference type="Pfam" id="PF02954">
    <property type="entry name" value="HTH_8"/>
    <property type="match status" value="1"/>
</dbReference>
<gene>
    <name evidence="11" type="ORF">HHL11_26940</name>
</gene>
<dbReference type="FunFam" id="3.40.50.2300:FF:000018">
    <property type="entry name" value="DNA-binding transcriptional regulator NtrC"/>
    <property type="match status" value="1"/>
</dbReference>
<organism evidence="11 12">
    <name type="scientific">Ramlibacter agri</name>
    <dbReference type="NCBI Taxonomy" id="2728837"/>
    <lineage>
        <taxon>Bacteria</taxon>
        <taxon>Pseudomonadati</taxon>
        <taxon>Pseudomonadota</taxon>
        <taxon>Betaproteobacteria</taxon>
        <taxon>Burkholderiales</taxon>
        <taxon>Comamonadaceae</taxon>
        <taxon>Ramlibacter</taxon>
    </lineage>
</organism>
<feature type="domain" description="Response regulatory" evidence="10">
    <location>
        <begin position="5"/>
        <end position="119"/>
    </location>
</feature>
<evidence type="ECO:0000256" key="6">
    <source>
        <dbReference type="ARBA" id="ARBA00023125"/>
    </source>
</evidence>
<dbReference type="EMBL" id="JABBFX010000003">
    <property type="protein sequence ID" value="NML47415.1"/>
    <property type="molecule type" value="Genomic_DNA"/>
</dbReference>
<dbReference type="SMART" id="SM00382">
    <property type="entry name" value="AAA"/>
    <property type="match status" value="1"/>
</dbReference>
<name>A0A848H9H6_9BURK</name>
<dbReference type="PANTHER" id="PTHR32071">
    <property type="entry name" value="TRANSCRIPTIONAL REGULATORY PROTEIN"/>
    <property type="match status" value="1"/>
</dbReference>
<dbReference type="Pfam" id="PF00158">
    <property type="entry name" value="Sigma54_activat"/>
    <property type="match status" value="1"/>
</dbReference>
<evidence type="ECO:0000256" key="2">
    <source>
        <dbReference type="ARBA" id="ARBA00022741"/>
    </source>
</evidence>
<keyword evidence="4" id="KW-0902">Two-component regulatory system</keyword>
<dbReference type="InterPro" id="IPR025943">
    <property type="entry name" value="Sigma_54_int_dom_ATP-bd_2"/>
</dbReference>
<dbReference type="PROSITE" id="PS00688">
    <property type="entry name" value="SIGMA54_INTERACT_3"/>
    <property type="match status" value="1"/>
</dbReference>
<dbReference type="Gene3D" id="3.40.50.2300">
    <property type="match status" value="1"/>
</dbReference>
<evidence type="ECO:0000256" key="1">
    <source>
        <dbReference type="ARBA" id="ARBA00022553"/>
    </source>
</evidence>